<evidence type="ECO:0000256" key="2">
    <source>
        <dbReference type="ARBA" id="ARBA00006656"/>
    </source>
</evidence>
<evidence type="ECO:0000256" key="6">
    <source>
        <dbReference type="RuleBase" id="RU000354"/>
    </source>
</evidence>
<dbReference type="InterPro" id="IPR001839">
    <property type="entry name" value="TGF-b_C"/>
</dbReference>
<evidence type="ECO:0000256" key="1">
    <source>
        <dbReference type="ARBA" id="ARBA00004613"/>
    </source>
</evidence>
<evidence type="ECO:0000256" key="4">
    <source>
        <dbReference type="ARBA" id="ARBA00023030"/>
    </source>
</evidence>
<evidence type="ECO:0000256" key="5">
    <source>
        <dbReference type="ARBA" id="ARBA00023157"/>
    </source>
</evidence>
<dbReference type="Gene3D" id="2.10.90.10">
    <property type="entry name" value="Cystine-knot cytokines"/>
    <property type="match status" value="1"/>
</dbReference>
<comment type="subcellular location">
    <subcellularLocation>
        <location evidence="1">Secreted</location>
    </subcellularLocation>
</comment>
<dbReference type="SUPFAM" id="SSF57501">
    <property type="entry name" value="Cystine-knot cytokines"/>
    <property type="match status" value="1"/>
</dbReference>
<dbReference type="PANTHER" id="PTHR11848">
    <property type="entry name" value="TGF-BETA FAMILY"/>
    <property type="match status" value="1"/>
</dbReference>
<gene>
    <name evidence="8" type="ORF">CHS0354_017915</name>
</gene>
<dbReference type="Pfam" id="PF00019">
    <property type="entry name" value="TGF_beta"/>
    <property type="match status" value="1"/>
</dbReference>
<reference evidence="8" key="3">
    <citation type="submission" date="2023-05" db="EMBL/GenBank/DDBJ databases">
        <authorList>
            <person name="Smith C.H."/>
        </authorList>
    </citation>
    <scope>NUCLEOTIDE SEQUENCE</scope>
    <source>
        <strain evidence="8">CHS0354</strain>
        <tissue evidence="8">Mantle</tissue>
    </source>
</reference>
<dbReference type="PROSITE" id="PS51362">
    <property type="entry name" value="TGF_BETA_2"/>
    <property type="match status" value="1"/>
</dbReference>
<dbReference type="InterPro" id="IPR029034">
    <property type="entry name" value="Cystine-knot_cytokine"/>
</dbReference>
<keyword evidence="4 6" id="KW-0339">Growth factor</keyword>
<sequence>MTLFQVYVCCYSCLSTETYNLGAETSARMHAVGYLTWRLVFSVTFMSHLYYKDLSCESIFHKTEKDLEQKLVENQMPEMRTEDMEQNSLNDLGLHQTPKRNVVLPSGHSSRQKKTIQTCQRHELYVNFTTIGWSNWLVAPVGYNAFYCAGECERPQPDLSFNSYQSIFEVVSATNPIIPTPCCVPTKLSAINVITNLNSKVEKYTWDNMVIDECGCR</sequence>
<keyword evidence="3" id="KW-0964">Secreted</keyword>
<dbReference type="InterPro" id="IPR015615">
    <property type="entry name" value="TGF-beta-rel"/>
</dbReference>
<reference evidence="8" key="2">
    <citation type="journal article" date="2021" name="Genome Biol. Evol.">
        <title>Developing a high-quality reference genome for a parasitic bivalve with doubly uniparental inheritance (Bivalvia: Unionida).</title>
        <authorList>
            <person name="Smith C.H."/>
        </authorList>
    </citation>
    <scope>NUCLEOTIDE SEQUENCE</scope>
    <source>
        <strain evidence="8">CHS0354</strain>
        <tissue evidence="8">Mantle</tissue>
    </source>
</reference>
<dbReference type="GO" id="GO:0005125">
    <property type="term" value="F:cytokine activity"/>
    <property type="evidence" value="ECO:0007669"/>
    <property type="project" value="TreeGrafter"/>
</dbReference>
<comment type="caution">
    <text evidence="8">The sequence shown here is derived from an EMBL/GenBank/DDBJ whole genome shotgun (WGS) entry which is preliminary data.</text>
</comment>
<evidence type="ECO:0000256" key="3">
    <source>
        <dbReference type="ARBA" id="ARBA00022525"/>
    </source>
</evidence>
<evidence type="ECO:0000313" key="8">
    <source>
        <dbReference type="EMBL" id="KAK3598235.1"/>
    </source>
</evidence>
<accession>A0AAE0SU71</accession>
<keyword evidence="9" id="KW-1185">Reference proteome</keyword>
<name>A0AAE0SU71_9BIVA</name>
<dbReference type="GO" id="GO:0005615">
    <property type="term" value="C:extracellular space"/>
    <property type="evidence" value="ECO:0007669"/>
    <property type="project" value="TreeGrafter"/>
</dbReference>
<dbReference type="PROSITE" id="PS00250">
    <property type="entry name" value="TGF_BETA_1"/>
    <property type="match status" value="1"/>
</dbReference>
<dbReference type="InterPro" id="IPR017948">
    <property type="entry name" value="TGFb_CS"/>
</dbReference>
<dbReference type="GO" id="GO:0008083">
    <property type="term" value="F:growth factor activity"/>
    <property type="evidence" value="ECO:0007669"/>
    <property type="project" value="UniProtKB-KW"/>
</dbReference>
<organism evidence="8 9">
    <name type="scientific">Potamilus streckersoni</name>
    <dbReference type="NCBI Taxonomy" id="2493646"/>
    <lineage>
        <taxon>Eukaryota</taxon>
        <taxon>Metazoa</taxon>
        <taxon>Spiralia</taxon>
        <taxon>Lophotrochozoa</taxon>
        <taxon>Mollusca</taxon>
        <taxon>Bivalvia</taxon>
        <taxon>Autobranchia</taxon>
        <taxon>Heteroconchia</taxon>
        <taxon>Palaeoheterodonta</taxon>
        <taxon>Unionida</taxon>
        <taxon>Unionoidea</taxon>
        <taxon>Unionidae</taxon>
        <taxon>Ambleminae</taxon>
        <taxon>Lampsilini</taxon>
        <taxon>Potamilus</taxon>
    </lineage>
</organism>
<protein>
    <recommendedName>
        <fullName evidence="7">TGF-beta family profile domain-containing protein</fullName>
    </recommendedName>
</protein>
<dbReference type="EMBL" id="JAEAOA010001105">
    <property type="protein sequence ID" value="KAK3598235.1"/>
    <property type="molecule type" value="Genomic_DNA"/>
</dbReference>
<comment type="similarity">
    <text evidence="2 6">Belongs to the TGF-beta family.</text>
</comment>
<feature type="domain" description="TGF-beta family profile" evidence="7">
    <location>
        <begin position="97"/>
        <end position="217"/>
    </location>
</feature>
<reference evidence="8" key="1">
    <citation type="journal article" date="2021" name="Genome Biol. Evol.">
        <title>A High-Quality Reference Genome for a Parasitic Bivalve with Doubly Uniparental Inheritance (Bivalvia: Unionida).</title>
        <authorList>
            <person name="Smith C.H."/>
        </authorList>
    </citation>
    <scope>NUCLEOTIDE SEQUENCE</scope>
    <source>
        <strain evidence="8">CHS0354</strain>
    </source>
</reference>
<proteinExistence type="inferred from homology"/>
<evidence type="ECO:0000259" key="7">
    <source>
        <dbReference type="PROSITE" id="PS51362"/>
    </source>
</evidence>
<dbReference type="AlphaFoldDB" id="A0AAE0SU71"/>
<evidence type="ECO:0000313" key="9">
    <source>
        <dbReference type="Proteomes" id="UP001195483"/>
    </source>
</evidence>
<dbReference type="SMART" id="SM00204">
    <property type="entry name" value="TGFB"/>
    <property type="match status" value="1"/>
</dbReference>
<keyword evidence="5" id="KW-1015">Disulfide bond</keyword>
<dbReference type="Proteomes" id="UP001195483">
    <property type="component" value="Unassembled WGS sequence"/>
</dbReference>